<evidence type="ECO:0000313" key="2">
    <source>
        <dbReference type="EMBL" id="GGX67117.1"/>
    </source>
</evidence>
<sequence length="61" mass="5591">MGVVGGTGLAALAPMIPGLEGVFASPADQAGLDIGSILGGIVSGGVGGGLLTAILGKVMGK</sequence>
<keyword evidence="1" id="KW-0812">Transmembrane</keyword>
<dbReference type="Proteomes" id="UP000600865">
    <property type="component" value="Unassembled WGS sequence"/>
</dbReference>
<proteinExistence type="predicted"/>
<feature type="transmembrane region" description="Helical" evidence="1">
    <location>
        <begin position="34"/>
        <end position="55"/>
    </location>
</feature>
<keyword evidence="1" id="KW-1133">Transmembrane helix</keyword>
<accession>A0A918KN03</accession>
<evidence type="ECO:0000256" key="1">
    <source>
        <dbReference type="SAM" id="Phobius"/>
    </source>
</evidence>
<keyword evidence="3" id="KW-1185">Reference proteome</keyword>
<keyword evidence="1" id="KW-0472">Membrane</keyword>
<protein>
    <submittedName>
        <fullName evidence="2">Uncharacterized protein</fullName>
    </submittedName>
</protein>
<evidence type="ECO:0000313" key="3">
    <source>
        <dbReference type="Proteomes" id="UP000600865"/>
    </source>
</evidence>
<organism evidence="2 3">
    <name type="scientific">Litorimonas cladophorae</name>
    <dbReference type="NCBI Taxonomy" id="1220491"/>
    <lineage>
        <taxon>Bacteria</taxon>
        <taxon>Pseudomonadati</taxon>
        <taxon>Pseudomonadota</taxon>
        <taxon>Alphaproteobacteria</taxon>
        <taxon>Maricaulales</taxon>
        <taxon>Robiginitomaculaceae</taxon>
    </lineage>
</organism>
<dbReference type="EMBL" id="BMYV01000002">
    <property type="protein sequence ID" value="GGX67117.1"/>
    <property type="molecule type" value="Genomic_DNA"/>
</dbReference>
<comment type="caution">
    <text evidence="2">The sequence shown here is derived from an EMBL/GenBank/DDBJ whole genome shotgun (WGS) entry which is preliminary data.</text>
</comment>
<dbReference type="RefSeq" id="WP_233349931.1">
    <property type="nucleotide sequence ID" value="NZ_BMYV01000002.1"/>
</dbReference>
<dbReference type="AlphaFoldDB" id="A0A918KN03"/>
<name>A0A918KN03_9PROT</name>
<reference evidence="2 3" key="1">
    <citation type="journal article" date="2014" name="Int. J. Syst. Evol. Microbiol.">
        <title>Complete genome sequence of Corynebacterium casei LMG S-19264T (=DSM 44701T), isolated from a smear-ripened cheese.</title>
        <authorList>
            <consortium name="US DOE Joint Genome Institute (JGI-PGF)"/>
            <person name="Walter F."/>
            <person name="Albersmeier A."/>
            <person name="Kalinowski J."/>
            <person name="Ruckert C."/>
        </authorList>
    </citation>
    <scope>NUCLEOTIDE SEQUENCE [LARGE SCALE GENOMIC DNA]</scope>
    <source>
        <strain evidence="2 3">KCTC 23968</strain>
    </source>
</reference>
<gene>
    <name evidence="2" type="ORF">GCM10011309_15960</name>
</gene>